<dbReference type="InterPro" id="IPR050388">
    <property type="entry name" value="ABC_Ni/Peptide_Import"/>
</dbReference>
<dbReference type="EMBL" id="MZXW01000050">
    <property type="protein sequence ID" value="RXT36403.1"/>
    <property type="molecule type" value="Genomic_DNA"/>
</dbReference>
<comment type="function">
    <text evidence="8">Involved in beta-(1--&gt;2)glucan export. Transmembrane domains (TMD) form a pore in the inner membrane and the ATP-binding domain (NBD) is responsible for energy generation.</text>
</comment>
<comment type="subcellular location">
    <subcellularLocation>
        <location evidence="1">Cell inner membrane</location>
        <topology evidence="1">Peripheral membrane protein</topology>
    </subcellularLocation>
</comment>
<dbReference type="InterPro" id="IPR003593">
    <property type="entry name" value="AAA+_ATPase"/>
</dbReference>
<dbReference type="SUPFAM" id="SSF52540">
    <property type="entry name" value="P-loop containing nucleoside triphosphate hydrolases"/>
    <property type="match status" value="1"/>
</dbReference>
<dbReference type="SMART" id="SM00382">
    <property type="entry name" value="AAA"/>
    <property type="match status" value="1"/>
</dbReference>
<dbReference type="PANTHER" id="PTHR43297:SF2">
    <property type="entry name" value="DIPEPTIDE TRANSPORT ATP-BINDING PROTEIN DPPD"/>
    <property type="match status" value="1"/>
</dbReference>
<keyword evidence="6 10" id="KW-0067">ATP-binding</keyword>
<keyword evidence="4" id="KW-1003">Cell membrane</keyword>
<gene>
    <name evidence="10" type="ORF">B5V03_32575</name>
</gene>
<dbReference type="GO" id="GO:0055085">
    <property type="term" value="P:transmembrane transport"/>
    <property type="evidence" value="ECO:0007669"/>
    <property type="project" value="UniProtKB-ARBA"/>
</dbReference>
<dbReference type="AlphaFoldDB" id="A0A4Q1UMV3"/>
<dbReference type="NCBIfam" id="TIGR01727">
    <property type="entry name" value="oligo_HPY"/>
    <property type="match status" value="1"/>
</dbReference>
<keyword evidence="5" id="KW-0547">Nucleotide-binding</keyword>
<dbReference type="InterPro" id="IPR003439">
    <property type="entry name" value="ABC_transporter-like_ATP-bd"/>
</dbReference>
<evidence type="ECO:0000256" key="2">
    <source>
        <dbReference type="ARBA" id="ARBA00005417"/>
    </source>
</evidence>
<evidence type="ECO:0000256" key="1">
    <source>
        <dbReference type="ARBA" id="ARBA00004417"/>
    </source>
</evidence>
<evidence type="ECO:0000313" key="11">
    <source>
        <dbReference type="Proteomes" id="UP000290819"/>
    </source>
</evidence>
<dbReference type="RefSeq" id="WP_129274545.1">
    <property type="nucleotide sequence ID" value="NZ_MZXW01000050.1"/>
</dbReference>
<evidence type="ECO:0000256" key="8">
    <source>
        <dbReference type="ARBA" id="ARBA00024722"/>
    </source>
</evidence>
<dbReference type="Pfam" id="PF00005">
    <property type="entry name" value="ABC_tran"/>
    <property type="match status" value="1"/>
</dbReference>
<dbReference type="Pfam" id="PF08352">
    <property type="entry name" value="oligo_HPY"/>
    <property type="match status" value="1"/>
</dbReference>
<organism evidence="10 11">
    <name type="scientific">Bradyrhizobium betae</name>
    <dbReference type="NCBI Taxonomy" id="244734"/>
    <lineage>
        <taxon>Bacteria</taxon>
        <taxon>Pseudomonadati</taxon>
        <taxon>Pseudomonadota</taxon>
        <taxon>Alphaproteobacteria</taxon>
        <taxon>Hyphomicrobiales</taxon>
        <taxon>Nitrobacteraceae</taxon>
        <taxon>Bradyrhizobium</taxon>
    </lineage>
</organism>
<dbReference type="Gene3D" id="3.40.50.300">
    <property type="entry name" value="P-loop containing nucleotide triphosphate hydrolases"/>
    <property type="match status" value="1"/>
</dbReference>
<dbReference type="OrthoDB" id="9815712at2"/>
<comment type="similarity">
    <text evidence="2">Belongs to the ABC transporter superfamily.</text>
</comment>
<evidence type="ECO:0000256" key="6">
    <source>
        <dbReference type="ARBA" id="ARBA00022840"/>
    </source>
</evidence>
<dbReference type="GO" id="GO:0016887">
    <property type="term" value="F:ATP hydrolysis activity"/>
    <property type="evidence" value="ECO:0007669"/>
    <property type="project" value="InterPro"/>
</dbReference>
<dbReference type="InterPro" id="IPR027417">
    <property type="entry name" value="P-loop_NTPase"/>
</dbReference>
<evidence type="ECO:0000259" key="9">
    <source>
        <dbReference type="PROSITE" id="PS50893"/>
    </source>
</evidence>
<proteinExistence type="inferred from homology"/>
<evidence type="ECO:0000256" key="4">
    <source>
        <dbReference type="ARBA" id="ARBA00022475"/>
    </source>
</evidence>
<evidence type="ECO:0000256" key="3">
    <source>
        <dbReference type="ARBA" id="ARBA00022448"/>
    </source>
</evidence>
<dbReference type="PROSITE" id="PS50893">
    <property type="entry name" value="ABC_TRANSPORTER_2"/>
    <property type="match status" value="1"/>
</dbReference>
<dbReference type="CDD" id="cd03257">
    <property type="entry name" value="ABC_NikE_OppD_transporters"/>
    <property type="match status" value="1"/>
</dbReference>
<name>A0A4Q1UMV3_9BRAD</name>
<accession>A0A4Q1UMV3</accession>
<dbReference type="FunFam" id="3.40.50.300:FF:000016">
    <property type="entry name" value="Oligopeptide ABC transporter ATP-binding component"/>
    <property type="match status" value="1"/>
</dbReference>
<dbReference type="InterPro" id="IPR013563">
    <property type="entry name" value="Oligopep_ABC_C"/>
</dbReference>
<comment type="caution">
    <text evidence="10">The sequence shown here is derived from an EMBL/GenBank/DDBJ whole genome shotgun (WGS) entry which is preliminary data.</text>
</comment>
<keyword evidence="3" id="KW-0813">Transport</keyword>
<feature type="domain" description="ABC transporter" evidence="9">
    <location>
        <begin position="10"/>
        <end position="257"/>
    </location>
</feature>
<dbReference type="GO" id="GO:0015833">
    <property type="term" value="P:peptide transport"/>
    <property type="evidence" value="ECO:0007669"/>
    <property type="project" value="InterPro"/>
</dbReference>
<reference evidence="10 11" key="1">
    <citation type="submission" date="2017-03" db="EMBL/GenBank/DDBJ databases">
        <authorList>
            <person name="Safronova V.I."/>
            <person name="Sazanova A.L."/>
            <person name="Chirak E.R."/>
        </authorList>
    </citation>
    <scope>NUCLEOTIDE SEQUENCE [LARGE SCALE GENOMIC DNA]</scope>
    <source>
        <strain evidence="10 11">Opo-243</strain>
    </source>
</reference>
<dbReference type="PANTHER" id="PTHR43297">
    <property type="entry name" value="OLIGOPEPTIDE TRANSPORT ATP-BINDING PROTEIN APPD"/>
    <property type="match status" value="1"/>
</dbReference>
<dbReference type="Proteomes" id="UP000290819">
    <property type="component" value="Unassembled WGS sequence"/>
</dbReference>
<evidence type="ECO:0000256" key="7">
    <source>
        <dbReference type="ARBA" id="ARBA00023136"/>
    </source>
</evidence>
<evidence type="ECO:0000256" key="5">
    <source>
        <dbReference type="ARBA" id="ARBA00022741"/>
    </source>
</evidence>
<keyword evidence="7" id="KW-0472">Membrane</keyword>
<keyword evidence="11" id="KW-1185">Reference proteome</keyword>
<protein>
    <submittedName>
        <fullName evidence="10">ABC transporter ATP-binding protein</fullName>
    </submittedName>
</protein>
<dbReference type="GO" id="GO:0005524">
    <property type="term" value="F:ATP binding"/>
    <property type="evidence" value="ECO:0007669"/>
    <property type="project" value="UniProtKB-KW"/>
</dbReference>
<dbReference type="GO" id="GO:0005886">
    <property type="term" value="C:plasma membrane"/>
    <property type="evidence" value="ECO:0007669"/>
    <property type="project" value="UniProtKB-SubCell"/>
</dbReference>
<evidence type="ECO:0000313" key="10">
    <source>
        <dbReference type="EMBL" id="RXT36403.1"/>
    </source>
</evidence>
<sequence>MTASLQDPVLSVANLRVSIGGRTEAVRGMSLAVARGETHCMVGESGCGKSISALSVMNLLPRGIIRTADHIRFQGQDLLAMSERQMSRLRGDKISMIFQEPMTSLNPAYTIGSQMSEVLERHRRAIRRQAMDRAAELLARVGITAPGMRLGQYPHQLSGGLRQRVMIAMALMCDPELLIADEPTTALDVTVQAQILRLLQKLQQELGLALLLITHDLGVVARMAQRVSVMYAGEVVETGAVGDVFAAPTHPYTRGLLDCIPVPGKTQTGEPLGNIPGMVPRIPPGFAGCGFRDRCMSAAPECAQAVPLRDAGGDHSYLCRLPPDWTRASAA</sequence>